<evidence type="ECO:0000313" key="3">
    <source>
        <dbReference type="Proteomes" id="UP000271098"/>
    </source>
</evidence>
<name>A0A183E8J0_9BILA</name>
<organism evidence="4">
    <name type="scientific">Gongylonema pulchrum</name>
    <dbReference type="NCBI Taxonomy" id="637853"/>
    <lineage>
        <taxon>Eukaryota</taxon>
        <taxon>Metazoa</taxon>
        <taxon>Ecdysozoa</taxon>
        <taxon>Nematoda</taxon>
        <taxon>Chromadorea</taxon>
        <taxon>Rhabditida</taxon>
        <taxon>Spirurina</taxon>
        <taxon>Spiruromorpha</taxon>
        <taxon>Spiruroidea</taxon>
        <taxon>Gongylonematidae</taxon>
        <taxon>Gongylonema</taxon>
    </lineage>
</organism>
<gene>
    <name evidence="2" type="ORF">GPUH_LOCUS17281</name>
</gene>
<reference evidence="4" key="1">
    <citation type="submission" date="2016-06" db="UniProtKB">
        <authorList>
            <consortium name="WormBaseParasite"/>
        </authorList>
    </citation>
    <scope>IDENTIFICATION</scope>
</reference>
<dbReference type="WBParaSite" id="GPUH_0001730301-mRNA-1">
    <property type="protein sequence ID" value="GPUH_0001730301-mRNA-1"/>
    <property type="gene ID" value="GPUH_0001730301"/>
</dbReference>
<dbReference type="AlphaFoldDB" id="A0A183E8J0"/>
<feature type="transmembrane region" description="Helical" evidence="1">
    <location>
        <begin position="123"/>
        <end position="144"/>
    </location>
</feature>
<dbReference type="OrthoDB" id="387657at2759"/>
<reference evidence="2 3" key="2">
    <citation type="submission" date="2018-11" db="EMBL/GenBank/DDBJ databases">
        <authorList>
            <consortium name="Pathogen Informatics"/>
        </authorList>
    </citation>
    <scope>NUCLEOTIDE SEQUENCE [LARGE SCALE GENOMIC DNA]</scope>
</reference>
<keyword evidence="1" id="KW-0812">Transmembrane</keyword>
<evidence type="ECO:0000256" key="1">
    <source>
        <dbReference type="SAM" id="Phobius"/>
    </source>
</evidence>
<evidence type="ECO:0000313" key="2">
    <source>
        <dbReference type="EMBL" id="VDN29510.1"/>
    </source>
</evidence>
<dbReference type="EMBL" id="UYRT01084959">
    <property type="protein sequence ID" value="VDN29510.1"/>
    <property type="molecule type" value="Genomic_DNA"/>
</dbReference>
<sequence>MVEIEIGEYRINYYATHNKCDDCGATCERPDNCYTPECAKDAALHGKRLDYIMYKSGRRKAKLVHCAVRMNQIPGEKPINYSDHIGVYAEFSISDQHHPVFFCFNMLLFNLWKSVVCMFQTAIFRFLVALIIAFCLWHGLIGLTMEMKALKASKASIGMLLND</sequence>
<evidence type="ECO:0000313" key="4">
    <source>
        <dbReference type="WBParaSite" id="GPUH_0001730301-mRNA-1"/>
    </source>
</evidence>
<dbReference type="Gene3D" id="3.60.10.10">
    <property type="entry name" value="Endonuclease/exonuclease/phosphatase"/>
    <property type="match status" value="1"/>
</dbReference>
<protein>
    <submittedName>
        <fullName evidence="4">Endo/exonuclease/phosphatase domain-containing protein</fullName>
    </submittedName>
</protein>
<proteinExistence type="predicted"/>
<accession>A0A183E8J0</accession>
<keyword evidence="3" id="KW-1185">Reference proteome</keyword>
<keyword evidence="1" id="KW-1133">Transmembrane helix</keyword>
<keyword evidence="1" id="KW-0472">Membrane</keyword>
<dbReference type="InterPro" id="IPR036691">
    <property type="entry name" value="Endo/exonu/phosph_ase_sf"/>
</dbReference>
<dbReference type="Proteomes" id="UP000271098">
    <property type="component" value="Unassembled WGS sequence"/>
</dbReference>
<dbReference type="SUPFAM" id="SSF56219">
    <property type="entry name" value="DNase I-like"/>
    <property type="match status" value="1"/>
</dbReference>